<evidence type="ECO:0000256" key="1">
    <source>
        <dbReference type="ARBA" id="ARBA00004651"/>
    </source>
</evidence>
<feature type="binding site" evidence="17">
    <location>
        <position position="72"/>
    </location>
    <ligand>
        <name>ATP</name>
        <dbReference type="ChEBI" id="CHEBI:30616"/>
    </ligand>
</feature>
<dbReference type="Gene3D" id="1.10.287.3610">
    <property type="match status" value="1"/>
</dbReference>
<evidence type="ECO:0000256" key="18">
    <source>
        <dbReference type="PIRSR" id="PIRSR600829-4"/>
    </source>
</evidence>
<dbReference type="EMBL" id="MFMZ01000005">
    <property type="protein sequence ID" value="OGG91664.1"/>
    <property type="molecule type" value="Genomic_DNA"/>
</dbReference>
<dbReference type="InterPro" id="IPR033717">
    <property type="entry name" value="UDPK"/>
</dbReference>
<evidence type="ECO:0000256" key="3">
    <source>
        <dbReference type="ARBA" id="ARBA00022475"/>
    </source>
</evidence>
<evidence type="ECO:0000256" key="4">
    <source>
        <dbReference type="ARBA" id="ARBA00022516"/>
    </source>
</evidence>
<keyword evidence="3" id="KW-1003">Cell membrane</keyword>
<evidence type="ECO:0000256" key="9">
    <source>
        <dbReference type="ARBA" id="ARBA00022840"/>
    </source>
</evidence>
<keyword evidence="13" id="KW-0594">Phospholipid biosynthesis</keyword>
<evidence type="ECO:0000256" key="15">
    <source>
        <dbReference type="PIRSR" id="PIRSR600829-1"/>
    </source>
</evidence>
<comment type="caution">
    <text evidence="20">The sequence shown here is derived from an EMBL/GenBank/DDBJ whole genome shotgun (WGS) entry which is preliminary data.</text>
</comment>
<evidence type="ECO:0000256" key="6">
    <source>
        <dbReference type="ARBA" id="ARBA00022692"/>
    </source>
</evidence>
<feature type="binding site" evidence="17">
    <location>
        <position position="24"/>
    </location>
    <ligand>
        <name>ATP</name>
        <dbReference type="ChEBI" id="CHEBI:30616"/>
    </ligand>
</feature>
<evidence type="ECO:0000256" key="7">
    <source>
        <dbReference type="ARBA" id="ARBA00022741"/>
    </source>
</evidence>
<keyword evidence="14" id="KW-1208">Phospholipid metabolism</keyword>
<dbReference type="GO" id="GO:0005886">
    <property type="term" value="C:plasma membrane"/>
    <property type="evidence" value="ECO:0007669"/>
    <property type="project" value="UniProtKB-SubCell"/>
</dbReference>
<evidence type="ECO:0000256" key="13">
    <source>
        <dbReference type="ARBA" id="ARBA00023209"/>
    </source>
</evidence>
<feature type="transmembrane region" description="Helical" evidence="19">
    <location>
        <begin position="92"/>
        <end position="116"/>
    </location>
</feature>
<dbReference type="Pfam" id="PF01219">
    <property type="entry name" value="DAGK_prokar"/>
    <property type="match status" value="1"/>
</dbReference>
<dbReference type="CDD" id="cd14265">
    <property type="entry name" value="UDPK_IM_like"/>
    <property type="match status" value="1"/>
</dbReference>
<name>A0A1F6G0Q9_9BACT</name>
<dbReference type="InterPro" id="IPR036945">
    <property type="entry name" value="DAGK_sf"/>
</dbReference>
<feature type="binding site" evidence="18">
    <location>
        <position position="72"/>
    </location>
    <ligand>
        <name>a divalent metal cation</name>
        <dbReference type="ChEBI" id="CHEBI:60240"/>
    </ligand>
</feature>
<dbReference type="InterPro" id="IPR000829">
    <property type="entry name" value="DAGK"/>
</dbReference>
<keyword evidence="11" id="KW-0443">Lipid metabolism</keyword>
<feature type="binding site" evidence="16">
    <location>
        <begin position="19"/>
        <end position="22"/>
    </location>
    <ligand>
        <name>substrate</name>
    </ligand>
</feature>
<evidence type="ECO:0000256" key="11">
    <source>
        <dbReference type="ARBA" id="ARBA00023098"/>
    </source>
</evidence>
<evidence type="ECO:0008006" key="22">
    <source>
        <dbReference type="Google" id="ProtNLM"/>
    </source>
</evidence>
<feature type="binding site" evidence="16">
    <location>
        <position position="65"/>
    </location>
    <ligand>
        <name>substrate</name>
    </ligand>
</feature>
<keyword evidence="5" id="KW-0808">Transferase</keyword>
<accession>A0A1F6G0Q9</accession>
<proteinExistence type="inferred from homology"/>
<dbReference type="AlphaFoldDB" id="A0A1F6G0Q9"/>
<dbReference type="Proteomes" id="UP000177998">
    <property type="component" value="Unassembled WGS sequence"/>
</dbReference>
<dbReference type="PANTHER" id="PTHR34299:SF1">
    <property type="entry name" value="DIACYLGLYCEROL KINASE"/>
    <property type="match status" value="1"/>
</dbReference>
<feature type="binding site" evidence="17">
    <location>
        <position position="13"/>
    </location>
    <ligand>
        <name>ATP</name>
        <dbReference type="ChEBI" id="CHEBI:30616"/>
    </ligand>
</feature>
<comment type="similarity">
    <text evidence="2">Belongs to the bacterial diacylglycerol kinase family.</text>
</comment>
<sequence length="119" mass="14029">MFSLKDFFRSFRYALAGFRYVWQENNFKIQIFCGLVVIFLMFIFHLTRLEKVALIFVIVFVLVLESLNTIFERLSDILKPRLHDYIKIIKDLMAAAVLISSIGAAIIGLIIFWPYIFNR</sequence>
<evidence type="ECO:0000256" key="5">
    <source>
        <dbReference type="ARBA" id="ARBA00022679"/>
    </source>
</evidence>
<keyword evidence="10 19" id="KW-1133">Transmembrane helix</keyword>
<dbReference type="PANTHER" id="PTHR34299">
    <property type="entry name" value="DIACYLGLYCEROL KINASE"/>
    <property type="match status" value="1"/>
</dbReference>
<keyword evidence="8" id="KW-0418">Kinase</keyword>
<feature type="binding site" evidence="18">
    <location>
        <position position="24"/>
    </location>
    <ligand>
        <name>a divalent metal cation</name>
        <dbReference type="ChEBI" id="CHEBI:60240"/>
    </ligand>
</feature>
<evidence type="ECO:0000256" key="16">
    <source>
        <dbReference type="PIRSR" id="PIRSR600829-2"/>
    </source>
</evidence>
<organism evidence="20 21">
    <name type="scientific">Candidatus Kuenenbacteria bacterium RIFCSPLOWO2_02_FULL_42_16</name>
    <dbReference type="NCBI Taxonomy" id="1798564"/>
    <lineage>
        <taxon>Bacteria</taxon>
        <taxon>Candidatus Kueneniibacteriota</taxon>
    </lineage>
</organism>
<feature type="active site" description="Proton acceptor" evidence="15">
    <location>
        <position position="65"/>
    </location>
</feature>
<reference evidence="20 21" key="1">
    <citation type="journal article" date="2016" name="Nat. Commun.">
        <title>Thousands of microbial genomes shed light on interconnected biogeochemical processes in an aquifer system.</title>
        <authorList>
            <person name="Anantharaman K."/>
            <person name="Brown C.T."/>
            <person name="Hug L.A."/>
            <person name="Sharon I."/>
            <person name="Castelle C.J."/>
            <person name="Probst A.J."/>
            <person name="Thomas B.C."/>
            <person name="Singh A."/>
            <person name="Wilkins M.J."/>
            <person name="Karaoz U."/>
            <person name="Brodie E.L."/>
            <person name="Williams K.H."/>
            <person name="Hubbard S.S."/>
            <person name="Banfield J.F."/>
        </authorList>
    </citation>
    <scope>NUCLEOTIDE SEQUENCE [LARGE SCALE GENOMIC DNA]</scope>
</reference>
<gene>
    <name evidence="20" type="ORF">A3H55_02640</name>
</gene>
<dbReference type="GO" id="GO:0005524">
    <property type="term" value="F:ATP binding"/>
    <property type="evidence" value="ECO:0007669"/>
    <property type="project" value="UniProtKB-KW"/>
</dbReference>
<feature type="transmembrane region" description="Helical" evidence="19">
    <location>
        <begin position="29"/>
        <end position="46"/>
    </location>
</feature>
<feature type="binding site" evidence="17">
    <location>
        <begin position="90"/>
        <end position="91"/>
    </location>
    <ligand>
        <name>ATP</name>
        <dbReference type="ChEBI" id="CHEBI:30616"/>
    </ligand>
</feature>
<evidence type="ECO:0000256" key="10">
    <source>
        <dbReference type="ARBA" id="ARBA00022989"/>
    </source>
</evidence>
<feature type="transmembrane region" description="Helical" evidence="19">
    <location>
        <begin position="52"/>
        <end position="71"/>
    </location>
</feature>
<evidence type="ECO:0000256" key="19">
    <source>
        <dbReference type="SAM" id="Phobius"/>
    </source>
</evidence>
<keyword evidence="6 19" id="KW-0812">Transmembrane</keyword>
<dbReference type="STRING" id="1798564.A3H55_02640"/>
<evidence type="ECO:0000256" key="8">
    <source>
        <dbReference type="ARBA" id="ARBA00022777"/>
    </source>
</evidence>
<evidence type="ECO:0000256" key="14">
    <source>
        <dbReference type="ARBA" id="ARBA00023264"/>
    </source>
</evidence>
<keyword evidence="9 17" id="KW-0067">ATP-binding</keyword>
<evidence type="ECO:0000256" key="12">
    <source>
        <dbReference type="ARBA" id="ARBA00023136"/>
    </source>
</evidence>
<evidence type="ECO:0000313" key="20">
    <source>
        <dbReference type="EMBL" id="OGG91664.1"/>
    </source>
</evidence>
<keyword evidence="7 17" id="KW-0547">Nucleotide-binding</keyword>
<comment type="subcellular location">
    <subcellularLocation>
        <location evidence="1">Cell membrane</location>
        <topology evidence="1">Multi-pass membrane protein</topology>
    </subcellularLocation>
</comment>
<keyword evidence="4" id="KW-0444">Lipid biosynthesis</keyword>
<dbReference type="GO" id="GO:0046872">
    <property type="term" value="F:metal ion binding"/>
    <property type="evidence" value="ECO:0007669"/>
    <property type="project" value="UniProtKB-KW"/>
</dbReference>
<dbReference type="GO" id="GO:0016301">
    <property type="term" value="F:kinase activity"/>
    <property type="evidence" value="ECO:0007669"/>
    <property type="project" value="UniProtKB-KW"/>
</dbReference>
<comment type="cofactor">
    <cofactor evidence="18">
        <name>Mg(2+)</name>
        <dbReference type="ChEBI" id="CHEBI:18420"/>
    </cofactor>
    <text evidence="18">Mn(2+), Zn(2+), Cd(2+) and Co(2+) support activity to lesser extents.</text>
</comment>
<evidence type="ECO:0000256" key="17">
    <source>
        <dbReference type="PIRSR" id="PIRSR600829-3"/>
    </source>
</evidence>
<keyword evidence="18" id="KW-0479">Metal-binding</keyword>
<evidence type="ECO:0000313" key="21">
    <source>
        <dbReference type="Proteomes" id="UP000177998"/>
    </source>
</evidence>
<dbReference type="GO" id="GO:0008654">
    <property type="term" value="P:phospholipid biosynthetic process"/>
    <property type="evidence" value="ECO:0007669"/>
    <property type="project" value="UniProtKB-KW"/>
</dbReference>
<keyword evidence="12 19" id="KW-0472">Membrane</keyword>
<evidence type="ECO:0000256" key="2">
    <source>
        <dbReference type="ARBA" id="ARBA00005967"/>
    </source>
</evidence>
<keyword evidence="18" id="KW-0460">Magnesium</keyword>
<protein>
    <recommendedName>
        <fullName evidence="22">Diacylglycerol kinase</fullName>
    </recommendedName>
</protein>